<dbReference type="RefSeq" id="WP_152169957.1">
    <property type="nucleotide sequence ID" value="NZ_CP045096.1"/>
</dbReference>
<evidence type="ECO:0000313" key="3">
    <source>
        <dbReference type="Proteomes" id="UP000327294"/>
    </source>
</evidence>
<dbReference type="EMBL" id="CP045096">
    <property type="protein sequence ID" value="QFQ98496.1"/>
    <property type="molecule type" value="Genomic_DNA"/>
</dbReference>
<name>A0A5P8K662_9ACTN</name>
<dbReference type="AlphaFoldDB" id="A0A5P8K662"/>
<gene>
    <name evidence="2" type="ORF">F9278_22515</name>
</gene>
<organism evidence="2 3">
    <name type="scientific">Streptomyces phaeolivaceus</name>
    <dbReference type="NCBI Taxonomy" id="2653200"/>
    <lineage>
        <taxon>Bacteria</taxon>
        <taxon>Bacillati</taxon>
        <taxon>Actinomycetota</taxon>
        <taxon>Actinomycetes</taxon>
        <taxon>Kitasatosporales</taxon>
        <taxon>Streptomycetaceae</taxon>
        <taxon>Streptomyces</taxon>
    </lineage>
</organism>
<dbReference type="InterPro" id="IPR000182">
    <property type="entry name" value="GNAT_dom"/>
</dbReference>
<dbReference type="Pfam" id="PF08445">
    <property type="entry name" value="FR47"/>
    <property type="match status" value="1"/>
</dbReference>
<evidence type="ECO:0000259" key="1">
    <source>
        <dbReference type="PROSITE" id="PS51186"/>
    </source>
</evidence>
<accession>A0A5P8K662</accession>
<keyword evidence="2" id="KW-0808">Transferase</keyword>
<reference evidence="2 3" key="1">
    <citation type="submission" date="2019-10" db="EMBL/GenBank/DDBJ databases">
        <title>Streptomyces sp. strain GY16 isolated from leaves of Broussonetia papyrifera.</title>
        <authorList>
            <person name="Mo P."/>
        </authorList>
    </citation>
    <scope>NUCLEOTIDE SEQUENCE [LARGE SCALE GENOMIC DNA]</scope>
    <source>
        <strain evidence="2 3">GY16</strain>
    </source>
</reference>
<protein>
    <submittedName>
        <fullName evidence="2">GNAT family N-acetyltransferase</fullName>
    </submittedName>
</protein>
<evidence type="ECO:0000313" key="2">
    <source>
        <dbReference type="EMBL" id="QFQ98496.1"/>
    </source>
</evidence>
<sequence>MEELVRLGDIEQAAAGDGRPIWAAQGRHDGSLGPGVRAWRHGSALAVASPDLSQRDRLAIQGDRTDAITLVRRVMDEIGPSYRPFAEAPLIDAVVRQIPGLVPIHEFFWMETASRPGTAPAGVQWLEARQEKAATALFDRFFPDSYAQPGRIGVRRWAGILGSLESGAAAEPLAVAADAWSAIGCGYMAGVCTHPAARGRGLAQAVCGFVLDDLVHRYGRAALIVDAANTSAIAAYECLGMTKYLSGAARFSPR</sequence>
<dbReference type="SUPFAM" id="SSF55729">
    <property type="entry name" value="Acyl-CoA N-acyltransferases (Nat)"/>
    <property type="match status" value="1"/>
</dbReference>
<dbReference type="Proteomes" id="UP000327294">
    <property type="component" value="Chromosome"/>
</dbReference>
<dbReference type="InterPro" id="IPR013653">
    <property type="entry name" value="GCN5-like_dom"/>
</dbReference>
<dbReference type="GO" id="GO:0016747">
    <property type="term" value="F:acyltransferase activity, transferring groups other than amino-acyl groups"/>
    <property type="evidence" value="ECO:0007669"/>
    <property type="project" value="InterPro"/>
</dbReference>
<dbReference type="KEGG" id="sphv:F9278_22515"/>
<dbReference type="Gene3D" id="3.40.630.30">
    <property type="match status" value="1"/>
</dbReference>
<feature type="domain" description="N-acetyltransferase" evidence="1">
    <location>
        <begin position="126"/>
        <end position="254"/>
    </location>
</feature>
<dbReference type="PROSITE" id="PS51186">
    <property type="entry name" value="GNAT"/>
    <property type="match status" value="1"/>
</dbReference>
<dbReference type="InterPro" id="IPR016181">
    <property type="entry name" value="Acyl_CoA_acyltransferase"/>
</dbReference>
<proteinExistence type="predicted"/>
<keyword evidence="3" id="KW-1185">Reference proteome</keyword>